<protein>
    <submittedName>
        <fullName evidence="2">Unannotated protein</fullName>
    </submittedName>
</protein>
<proteinExistence type="predicted"/>
<dbReference type="AlphaFoldDB" id="A0A6J7TTV7"/>
<gene>
    <name evidence="2" type="ORF">UFOPK4295_01494</name>
</gene>
<sequence length="32" mass="3448">MDQGDEVTEGVNRHESRLASISGAFDVGQEVN</sequence>
<reference evidence="2" key="1">
    <citation type="submission" date="2020-05" db="EMBL/GenBank/DDBJ databases">
        <authorList>
            <person name="Chiriac C."/>
            <person name="Salcher M."/>
            <person name="Ghai R."/>
            <person name="Kavagutti S V."/>
        </authorList>
    </citation>
    <scope>NUCLEOTIDE SEQUENCE</scope>
</reference>
<dbReference type="EMBL" id="CAFBQF010000111">
    <property type="protein sequence ID" value="CAB5056542.1"/>
    <property type="molecule type" value="Genomic_DNA"/>
</dbReference>
<feature type="region of interest" description="Disordered" evidence="1">
    <location>
        <begin position="1"/>
        <end position="32"/>
    </location>
</feature>
<evidence type="ECO:0000313" key="2">
    <source>
        <dbReference type="EMBL" id="CAB5056542.1"/>
    </source>
</evidence>
<organism evidence="2">
    <name type="scientific">freshwater metagenome</name>
    <dbReference type="NCBI Taxonomy" id="449393"/>
    <lineage>
        <taxon>unclassified sequences</taxon>
        <taxon>metagenomes</taxon>
        <taxon>ecological metagenomes</taxon>
    </lineage>
</organism>
<evidence type="ECO:0000256" key="1">
    <source>
        <dbReference type="SAM" id="MobiDB-lite"/>
    </source>
</evidence>
<accession>A0A6J7TTV7</accession>
<name>A0A6J7TTV7_9ZZZZ</name>